<dbReference type="InterPro" id="IPR001764">
    <property type="entry name" value="Glyco_hydro_3_N"/>
</dbReference>
<dbReference type="SUPFAM" id="SSF52279">
    <property type="entry name" value="Beta-D-glucan exohydrolase, C-terminal domain"/>
    <property type="match status" value="1"/>
</dbReference>
<dbReference type="InterPro" id="IPR050288">
    <property type="entry name" value="Cellulose_deg_GH3"/>
</dbReference>
<dbReference type="Gene3D" id="3.40.50.1700">
    <property type="entry name" value="Glycoside hydrolase family 3 C-terminal domain"/>
    <property type="match status" value="1"/>
</dbReference>
<dbReference type="AlphaFoldDB" id="Q76KJ9"/>
<keyword evidence="2 5" id="KW-0378">Hydrolase</keyword>
<evidence type="ECO:0000256" key="3">
    <source>
        <dbReference type="ARBA" id="ARBA00023277"/>
    </source>
</evidence>
<dbReference type="Pfam" id="PF14310">
    <property type="entry name" value="Fn3-like"/>
    <property type="match status" value="1"/>
</dbReference>
<dbReference type="InterPro" id="IPR013783">
    <property type="entry name" value="Ig-like_fold"/>
</dbReference>
<dbReference type="InterPro" id="IPR036881">
    <property type="entry name" value="Glyco_hydro_3_C_sf"/>
</dbReference>
<sequence>MMMSRKLMLLSAVAFGGIVALSPGAQAREGQDAPATTATTADSRARDLLSHMTLQDKLSMVFTIDGGGTMGNAPIPPGGLGSAAYLKTPAGLPPLQISDAGLGLRNPSHVRPHGQAVGLPSGLATASTWDPDMARQGGAMIGAEAWRQGFNVLLAGGADLTRDPRGGRNFEYAGEDPLLTGRVVGATIAGIQSQHVISTLKHFAMNDLETSRMTMSADIDTEAMRESDLLGFEIAMEVGHPGSVMCSYNRVNDIYACENPYLLTKVLKQDWKYPGFVMSDWGATHSSARSALAGLDQESSGDDADARPFFREILARDVKDGRVPTSRVDDMAQRIVRSMYDVGLVDHPPVMQPLDVVTDTLTAQRDEEEGAVLLKNSGNLLPLSPTAHVAVIGGHADVGVISGGGSSQVDPIGAPAIGVVKGPGKKDWPGDPVYFPSSPYRMMQAEAPSAHLTYTSGADIARAADAARRADVAVVFVTQFSYEGMDTANAMTLDGNQDALVAAVARANPRTVVVMETGDPVMMPWLDNVGAVMEAWYPGSGGGAAIARLLYGKVAPSGRLPMTFPASPVQLAHPDIVGVTANSVFEMQFHTDQELVYDEGSEVGYRWFDHTHATPLFAFGHGLTYTTFAHDGLRVAHHGDDVVATFTVRNTGTRVGVDVPQLYVRLPDGGGRRLAGWQRVTLAPGESRELSVVLEPRVLAHFDEKHDRRNVPSGEYRIWLGSSAVDESQQVTFHLAGRNMAP</sequence>
<dbReference type="Gene3D" id="3.20.20.300">
    <property type="entry name" value="Glycoside hydrolase, family 3, N-terminal domain"/>
    <property type="match status" value="1"/>
</dbReference>
<dbReference type="SUPFAM" id="SSF51445">
    <property type="entry name" value="(Trans)glycosidases"/>
    <property type="match status" value="1"/>
</dbReference>
<gene>
    <name evidence="8" type="primary">bglxA</name>
</gene>
<proteinExistence type="inferred from homology"/>
<dbReference type="Pfam" id="PF00933">
    <property type="entry name" value="Glyco_hydro_3"/>
    <property type="match status" value="1"/>
</dbReference>
<keyword evidence="6" id="KW-0732">Signal</keyword>
<feature type="signal peptide" evidence="6">
    <location>
        <begin position="1"/>
        <end position="27"/>
    </location>
</feature>
<dbReference type="InterPro" id="IPR036962">
    <property type="entry name" value="Glyco_hydro_3_N_sf"/>
</dbReference>
<name>Q76KJ9_KOMXY</name>
<keyword evidence="4 5" id="KW-0326">Glycosidase</keyword>
<evidence type="ECO:0000256" key="4">
    <source>
        <dbReference type="ARBA" id="ARBA00023295"/>
    </source>
</evidence>
<comment type="similarity">
    <text evidence="1 5">Belongs to the glycosyl hydrolase 3 family.</text>
</comment>
<reference evidence="8" key="1">
    <citation type="submission" date="2002-08" db="EMBL/GenBank/DDBJ databases">
        <title>Cloning of Cellulose Synthesis Related Genes from Acetobacter xylinum ATCC23769 and ATCC53582: Comparison of Cellulose Synthetic Ability Between ATCC23769 and ATCC53582.</title>
        <authorList>
            <person name="Kawano S."/>
            <person name="Tajima K."/>
            <person name="Uemori Y."/>
            <person name="Yamashita H."/>
            <person name="Erata T."/>
            <person name="Munekata M."/>
            <person name="Takai M."/>
        </authorList>
    </citation>
    <scope>NUCLEOTIDE SEQUENCE</scope>
    <source>
        <strain evidence="8">ATCC 53582</strain>
    </source>
</reference>
<evidence type="ECO:0000256" key="1">
    <source>
        <dbReference type="ARBA" id="ARBA00005336"/>
    </source>
</evidence>
<feature type="chain" id="PRO_5004286148" evidence="6">
    <location>
        <begin position="28"/>
        <end position="742"/>
    </location>
</feature>
<dbReference type="CAZy" id="GH3">
    <property type="family name" value="Glycoside Hydrolase Family 3"/>
</dbReference>
<accession>Q76KJ9</accession>
<dbReference type="PANTHER" id="PTHR42715:SF10">
    <property type="entry name" value="BETA-GLUCOSIDASE"/>
    <property type="match status" value="1"/>
</dbReference>
<dbReference type="InterPro" id="IPR002772">
    <property type="entry name" value="Glyco_hydro_3_C"/>
</dbReference>
<dbReference type="PROSITE" id="PS00775">
    <property type="entry name" value="GLYCOSYL_HYDROL_F3"/>
    <property type="match status" value="1"/>
</dbReference>
<keyword evidence="3" id="KW-0119">Carbohydrate metabolism</keyword>
<organism evidence="8">
    <name type="scientific">Komagataeibacter xylinus</name>
    <name type="common">Gluconacetobacter xylinus</name>
    <dbReference type="NCBI Taxonomy" id="28448"/>
    <lineage>
        <taxon>Bacteria</taxon>
        <taxon>Pseudomonadati</taxon>
        <taxon>Pseudomonadota</taxon>
        <taxon>Alphaproteobacteria</taxon>
        <taxon>Acetobacterales</taxon>
        <taxon>Acetobacteraceae</taxon>
        <taxon>Komagataeibacter</taxon>
    </lineage>
</organism>
<dbReference type="PRINTS" id="PR00133">
    <property type="entry name" value="GLHYDRLASE3"/>
</dbReference>
<feature type="domain" description="Fibronectin type III-like" evidence="7">
    <location>
        <begin position="658"/>
        <end position="724"/>
    </location>
</feature>
<dbReference type="InterPro" id="IPR017853">
    <property type="entry name" value="GH"/>
</dbReference>
<dbReference type="GO" id="GO:0004553">
    <property type="term" value="F:hydrolase activity, hydrolyzing O-glycosyl compounds"/>
    <property type="evidence" value="ECO:0007669"/>
    <property type="project" value="InterPro"/>
</dbReference>
<evidence type="ECO:0000259" key="7">
    <source>
        <dbReference type="SMART" id="SM01217"/>
    </source>
</evidence>
<dbReference type="SMART" id="SM01217">
    <property type="entry name" value="Fn3_like"/>
    <property type="match status" value="1"/>
</dbReference>
<dbReference type="Pfam" id="PF01915">
    <property type="entry name" value="Glyco_hydro_3_C"/>
    <property type="match status" value="1"/>
</dbReference>
<dbReference type="SMR" id="Q76KJ9"/>
<evidence type="ECO:0000256" key="2">
    <source>
        <dbReference type="ARBA" id="ARBA00022801"/>
    </source>
</evidence>
<dbReference type="Gene3D" id="2.60.40.10">
    <property type="entry name" value="Immunoglobulins"/>
    <property type="match status" value="1"/>
</dbReference>
<evidence type="ECO:0000313" key="8">
    <source>
        <dbReference type="EMBL" id="BAC82542.1"/>
    </source>
</evidence>
<evidence type="ECO:0000256" key="6">
    <source>
        <dbReference type="SAM" id="SignalP"/>
    </source>
</evidence>
<dbReference type="EMBL" id="AB091059">
    <property type="protein sequence ID" value="BAC82542.1"/>
    <property type="molecule type" value="Genomic_DNA"/>
</dbReference>
<dbReference type="InterPro" id="IPR026891">
    <property type="entry name" value="Fn3-like"/>
</dbReference>
<evidence type="ECO:0000256" key="5">
    <source>
        <dbReference type="RuleBase" id="RU361161"/>
    </source>
</evidence>
<dbReference type="PANTHER" id="PTHR42715">
    <property type="entry name" value="BETA-GLUCOSIDASE"/>
    <property type="match status" value="1"/>
</dbReference>
<dbReference type="InterPro" id="IPR019800">
    <property type="entry name" value="Glyco_hydro_3_AS"/>
</dbReference>
<dbReference type="GO" id="GO:0005975">
    <property type="term" value="P:carbohydrate metabolic process"/>
    <property type="evidence" value="ECO:0007669"/>
    <property type="project" value="InterPro"/>
</dbReference>
<protein>
    <submittedName>
        <fullName evidence="8">Beta-glucosidase</fullName>
    </submittedName>
</protein>